<proteinExistence type="predicted"/>
<dbReference type="PANTHER" id="PTHR35699">
    <property type="entry name" value="F2J10.10 PROTEIN"/>
    <property type="match status" value="1"/>
</dbReference>
<keyword evidence="3" id="KW-1185">Reference proteome</keyword>
<gene>
    <name evidence="2" type="ORF">HRI_003126900</name>
</gene>
<comment type="caution">
    <text evidence="2">The sequence shown here is derived from an EMBL/GenBank/DDBJ whole genome shotgun (WGS) entry which is preliminary data.</text>
</comment>
<dbReference type="EMBL" id="BSYR01000026">
    <property type="protein sequence ID" value="GMI94576.1"/>
    <property type="molecule type" value="Genomic_DNA"/>
</dbReference>
<dbReference type="OrthoDB" id="2016911at2759"/>
<sequence>MASLQILNPVFSSISISQSNFPGKSDSRKKVLNLNRCRSFRFLNNQRSRICCATPEGDNKSNGEVPTESLSMKELKRRGMTPNSLLEDTKKPRLDEEMEVGEEMGSVSTEFDKSLSNQRERSMELNSEGLEVDRFYTIDF</sequence>
<feature type="region of interest" description="Disordered" evidence="1">
    <location>
        <begin position="78"/>
        <end position="124"/>
    </location>
</feature>
<name>A0A9W7IG01_HIBTR</name>
<feature type="compositionally biased region" description="Basic and acidic residues" evidence="1">
    <location>
        <begin position="110"/>
        <end position="123"/>
    </location>
</feature>
<reference evidence="2" key="1">
    <citation type="submission" date="2023-05" db="EMBL/GenBank/DDBJ databases">
        <title>Genome and transcriptome analyses reveal genes involved in the formation of fine ridges on petal epidermal cells in Hibiscus trionum.</title>
        <authorList>
            <person name="Koshimizu S."/>
            <person name="Masuda S."/>
            <person name="Ishii T."/>
            <person name="Shirasu K."/>
            <person name="Hoshino A."/>
            <person name="Arita M."/>
        </authorList>
    </citation>
    <scope>NUCLEOTIDE SEQUENCE</scope>
    <source>
        <strain evidence="2">Hamamatsu line</strain>
    </source>
</reference>
<protein>
    <submittedName>
        <fullName evidence="2">Uncharacterized protein</fullName>
    </submittedName>
</protein>
<accession>A0A9W7IG01</accession>
<evidence type="ECO:0000256" key="1">
    <source>
        <dbReference type="SAM" id="MobiDB-lite"/>
    </source>
</evidence>
<dbReference type="Proteomes" id="UP001165190">
    <property type="component" value="Unassembled WGS sequence"/>
</dbReference>
<evidence type="ECO:0000313" key="3">
    <source>
        <dbReference type="Proteomes" id="UP001165190"/>
    </source>
</evidence>
<evidence type="ECO:0000313" key="2">
    <source>
        <dbReference type="EMBL" id="GMI94576.1"/>
    </source>
</evidence>
<dbReference type="PANTHER" id="PTHR35699:SF1">
    <property type="entry name" value="F2J10.10 PROTEIN"/>
    <property type="match status" value="1"/>
</dbReference>
<dbReference type="AlphaFoldDB" id="A0A9W7IG01"/>
<organism evidence="2 3">
    <name type="scientific">Hibiscus trionum</name>
    <name type="common">Flower of an hour</name>
    <dbReference type="NCBI Taxonomy" id="183268"/>
    <lineage>
        <taxon>Eukaryota</taxon>
        <taxon>Viridiplantae</taxon>
        <taxon>Streptophyta</taxon>
        <taxon>Embryophyta</taxon>
        <taxon>Tracheophyta</taxon>
        <taxon>Spermatophyta</taxon>
        <taxon>Magnoliopsida</taxon>
        <taxon>eudicotyledons</taxon>
        <taxon>Gunneridae</taxon>
        <taxon>Pentapetalae</taxon>
        <taxon>rosids</taxon>
        <taxon>malvids</taxon>
        <taxon>Malvales</taxon>
        <taxon>Malvaceae</taxon>
        <taxon>Malvoideae</taxon>
        <taxon>Hibiscus</taxon>
    </lineage>
</organism>